<evidence type="ECO:0000313" key="3">
    <source>
        <dbReference type="Proteomes" id="UP001176806"/>
    </source>
</evidence>
<dbReference type="RefSeq" id="WP_303301453.1">
    <property type="nucleotide sequence ID" value="NZ_BAABDA010000050.1"/>
</dbReference>
<evidence type="ECO:0000256" key="1">
    <source>
        <dbReference type="SAM" id="SignalP"/>
    </source>
</evidence>
<feature type="signal peptide" evidence="1">
    <location>
        <begin position="1"/>
        <end position="19"/>
    </location>
</feature>
<proteinExistence type="predicted"/>
<feature type="chain" id="PRO_5046470258" description="Phosphate-selective porin O and P" evidence="1">
    <location>
        <begin position="20"/>
        <end position="405"/>
    </location>
</feature>
<accession>A0ABT8WMC9</accession>
<dbReference type="Proteomes" id="UP001176806">
    <property type="component" value="Unassembled WGS sequence"/>
</dbReference>
<dbReference type="EMBL" id="JAUOEL010000003">
    <property type="protein sequence ID" value="MDO5974310.1"/>
    <property type="molecule type" value="Genomic_DNA"/>
</dbReference>
<organism evidence="2 3">
    <name type="scientific">Flavivirga jejuensis</name>
    <dbReference type="NCBI Taxonomy" id="870487"/>
    <lineage>
        <taxon>Bacteria</taxon>
        <taxon>Pseudomonadati</taxon>
        <taxon>Bacteroidota</taxon>
        <taxon>Flavobacteriia</taxon>
        <taxon>Flavobacteriales</taxon>
        <taxon>Flavobacteriaceae</taxon>
        <taxon>Flavivirga</taxon>
    </lineage>
</organism>
<sequence length="405" mass="46694">MLKKILFIVFCICDLFVFAQQKDSLSIKNGIDNPSLNSTHHFGIFSSRINHNFKHGPPKKPTLTISSVSGNNFHPFVEGYFPKDPVIREELSNIIWHERPFYFIDQQATPSDYLNIVIDAVIKEFRVSINMPLSKKHELGITLRSYLITKGKQPFSLFTGDETIEWFHSNINGGEDPFGRRFYGLNQVNFKYLDKNGNTLELNNNDFFIGGIELNHFYYPTLSRNKTRNIFLNIGSHLGINTSKFNTSLDIGVSANIIKKIQLKNNYELNIGLGMGVLHKNLIDFKEVIDLGNNPFLGTFETNLEIAKYTKKGNYNAFGINYQIQSRYNKAEEADYYKLLGNWEDIKSGWQHGVTTLYRPLSNWSFIYTYGHPNYKLSIYFKEDFLIHNAPDFQTGVSLKIPVFK</sequence>
<evidence type="ECO:0000313" key="2">
    <source>
        <dbReference type="EMBL" id="MDO5974310.1"/>
    </source>
</evidence>
<reference evidence="2" key="1">
    <citation type="submission" date="2023-07" db="EMBL/GenBank/DDBJ databases">
        <title>Two novel species in the genus Flavivirga.</title>
        <authorList>
            <person name="Kwon K."/>
        </authorList>
    </citation>
    <scope>NUCLEOTIDE SEQUENCE</scope>
    <source>
        <strain evidence="2">KACC 14158</strain>
    </source>
</reference>
<comment type="caution">
    <text evidence="2">The sequence shown here is derived from an EMBL/GenBank/DDBJ whole genome shotgun (WGS) entry which is preliminary data.</text>
</comment>
<gene>
    <name evidence="2" type="ORF">Q4Q40_08955</name>
</gene>
<protein>
    <recommendedName>
        <fullName evidence="4">Phosphate-selective porin O and P</fullName>
    </recommendedName>
</protein>
<name>A0ABT8WMC9_9FLAO</name>
<keyword evidence="1" id="KW-0732">Signal</keyword>
<keyword evidence="3" id="KW-1185">Reference proteome</keyword>
<evidence type="ECO:0008006" key="4">
    <source>
        <dbReference type="Google" id="ProtNLM"/>
    </source>
</evidence>